<dbReference type="EMBL" id="BAED01000033">
    <property type="protein sequence ID" value="GAB05309.1"/>
    <property type="molecule type" value="Genomic_DNA"/>
</dbReference>
<proteinExistence type="predicted"/>
<protein>
    <submittedName>
        <fullName evidence="2">Uncharacterized protein</fullName>
    </submittedName>
</protein>
<dbReference type="Proteomes" id="UP000006023">
    <property type="component" value="Unassembled WGS sequence"/>
</dbReference>
<organism evidence="2 3">
    <name type="scientific">Gordonia amarae NBRC 15530</name>
    <dbReference type="NCBI Taxonomy" id="1075090"/>
    <lineage>
        <taxon>Bacteria</taxon>
        <taxon>Bacillati</taxon>
        <taxon>Actinomycetota</taxon>
        <taxon>Actinomycetes</taxon>
        <taxon>Mycobacteriales</taxon>
        <taxon>Gordoniaceae</taxon>
        <taxon>Gordonia</taxon>
    </lineage>
</organism>
<sequence>MLDQATKGVWSPTDIARPDRPTGTIAMPTGCPARPIAELRAATSEVRCVGPPGVRVRDEVGAPAVDGTAGAVTVTVEVAGGVVASSSLPPHAVIDTASTSVAAAAAP</sequence>
<evidence type="ECO:0000256" key="1">
    <source>
        <dbReference type="SAM" id="MobiDB-lite"/>
    </source>
</evidence>
<feature type="region of interest" description="Disordered" evidence="1">
    <location>
        <begin position="1"/>
        <end position="31"/>
    </location>
</feature>
<gene>
    <name evidence="2" type="ORF">GOAMR_33_01470</name>
</gene>
<comment type="caution">
    <text evidence="2">The sequence shown here is derived from an EMBL/GenBank/DDBJ whole genome shotgun (WGS) entry which is preliminary data.</text>
</comment>
<reference evidence="2 3" key="1">
    <citation type="submission" date="2011-11" db="EMBL/GenBank/DDBJ databases">
        <title>Whole genome shotgun sequence of Gordonia amarae NBRC 15530.</title>
        <authorList>
            <person name="Takarada H."/>
            <person name="Hosoyama A."/>
            <person name="Tsuchikane K."/>
            <person name="Katsumata H."/>
            <person name="Yamazaki S."/>
            <person name="Fujita N."/>
        </authorList>
    </citation>
    <scope>NUCLEOTIDE SEQUENCE [LARGE SCALE GENOMIC DNA]</scope>
    <source>
        <strain evidence="2 3">NBRC 15530</strain>
    </source>
</reference>
<evidence type="ECO:0000313" key="2">
    <source>
        <dbReference type="EMBL" id="GAB05309.1"/>
    </source>
</evidence>
<name>G7GNY4_9ACTN</name>
<accession>G7GNY4</accession>
<evidence type="ECO:0000313" key="3">
    <source>
        <dbReference type="Proteomes" id="UP000006023"/>
    </source>
</evidence>
<dbReference type="AlphaFoldDB" id="G7GNY4"/>
<keyword evidence="3" id="KW-1185">Reference proteome</keyword>